<keyword evidence="1" id="KW-0732">Signal</keyword>
<reference evidence="2 3" key="1">
    <citation type="submission" date="2013-02" db="EMBL/GenBank/DDBJ databases">
        <title>The Genome Sequence of Acinetobacter sp. NIPH 758.</title>
        <authorList>
            <consortium name="The Broad Institute Genome Sequencing Platform"/>
            <consortium name="The Broad Institute Genome Sequencing Center for Infectious Disease"/>
            <person name="Cerqueira G."/>
            <person name="Feldgarden M."/>
            <person name="Courvalin P."/>
            <person name="Perichon B."/>
            <person name="Grillot-Courvalin C."/>
            <person name="Clermont D."/>
            <person name="Rocha E."/>
            <person name="Yoon E.-J."/>
            <person name="Nemec A."/>
            <person name="Walker B."/>
            <person name="Young S.K."/>
            <person name="Zeng Q."/>
            <person name="Gargeya S."/>
            <person name="Fitzgerald M."/>
            <person name="Haas B."/>
            <person name="Abouelleil A."/>
            <person name="Alvarado L."/>
            <person name="Arachchi H.M."/>
            <person name="Berlin A.M."/>
            <person name="Chapman S.B."/>
            <person name="Dewar J."/>
            <person name="Goldberg J."/>
            <person name="Griggs A."/>
            <person name="Gujja S."/>
            <person name="Hansen M."/>
            <person name="Howarth C."/>
            <person name="Imamovic A."/>
            <person name="Larimer J."/>
            <person name="McCowan C."/>
            <person name="Murphy C."/>
            <person name="Neiman D."/>
            <person name="Pearson M."/>
            <person name="Priest M."/>
            <person name="Roberts A."/>
            <person name="Saif S."/>
            <person name="Shea T."/>
            <person name="Sisk P."/>
            <person name="Sykes S."/>
            <person name="Wortman J."/>
            <person name="Nusbaum C."/>
            <person name="Birren B."/>
        </authorList>
    </citation>
    <scope>NUCLEOTIDE SEQUENCE [LARGE SCALE GENOMIC DNA]</scope>
    <source>
        <strain evidence="2 3">NIPH 758</strain>
    </source>
</reference>
<comment type="caution">
    <text evidence="2">The sequence shown here is derived from an EMBL/GenBank/DDBJ whole genome shotgun (WGS) entry which is preliminary data.</text>
</comment>
<dbReference type="RefSeq" id="WP_004772242.1">
    <property type="nucleotide sequence ID" value="NZ_KB849357.1"/>
</dbReference>
<dbReference type="AlphaFoldDB" id="N8W868"/>
<dbReference type="Proteomes" id="UP000013049">
    <property type="component" value="Unassembled WGS sequence"/>
</dbReference>
<sequence>MKIIRYITVVSLGVLINSQAFAEQSVGGFIATYIVPKATVEVKNTGSAKITGDARAYGIVAELNKDQWFGYIHYEGAFIDMDALPEPGVEVDEYRLGLGWRKKLAKGSVQTSVEYFGQREQFDFSMIPEWNDSGVGIHVNGEYLLGLIAGKTPIVGFIDVGYLDLNKSDAEEYRFGVKSMLSKNLGVMSAYRIFKQEVNKTEDKTTLKGLNLAISYLF</sequence>
<dbReference type="EMBL" id="APPC01000018">
    <property type="protein sequence ID" value="ENU91537.1"/>
    <property type="molecule type" value="Genomic_DNA"/>
</dbReference>
<accession>N8W868</accession>
<organism evidence="2 3">
    <name type="scientific">Acinetobacter vivianii</name>
    <dbReference type="NCBI Taxonomy" id="1776742"/>
    <lineage>
        <taxon>Bacteria</taxon>
        <taxon>Pseudomonadati</taxon>
        <taxon>Pseudomonadota</taxon>
        <taxon>Gammaproteobacteria</taxon>
        <taxon>Moraxellales</taxon>
        <taxon>Moraxellaceae</taxon>
        <taxon>Acinetobacter</taxon>
    </lineage>
</organism>
<evidence type="ECO:0008006" key="4">
    <source>
        <dbReference type="Google" id="ProtNLM"/>
    </source>
</evidence>
<evidence type="ECO:0000313" key="3">
    <source>
        <dbReference type="Proteomes" id="UP000013049"/>
    </source>
</evidence>
<dbReference type="PATRIC" id="fig|1217712.3.peg.2528"/>
<dbReference type="HOGENOM" id="CLU_1264666_0_0_6"/>
<protein>
    <recommendedName>
        <fullName evidence="4">Outer membrane protein beta-barrel domain-containing protein</fullName>
    </recommendedName>
</protein>
<name>N8W868_9GAMM</name>
<feature type="chain" id="PRO_5004134610" description="Outer membrane protein beta-barrel domain-containing protein" evidence="1">
    <location>
        <begin position="23"/>
        <end position="218"/>
    </location>
</feature>
<gene>
    <name evidence="2" type="ORF">F971_02629</name>
</gene>
<feature type="signal peptide" evidence="1">
    <location>
        <begin position="1"/>
        <end position="22"/>
    </location>
</feature>
<proteinExistence type="predicted"/>
<evidence type="ECO:0000313" key="2">
    <source>
        <dbReference type="EMBL" id="ENU91537.1"/>
    </source>
</evidence>
<evidence type="ECO:0000256" key="1">
    <source>
        <dbReference type="SAM" id="SignalP"/>
    </source>
</evidence>
<dbReference type="eggNOG" id="ENOG5031SDQ">
    <property type="taxonomic scope" value="Bacteria"/>
</dbReference>